<dbReference type="AlphaFoldDB" id="A0A159Z5Y8"/>
<protein>
    <submittedName>
        <fullName evidence="1">Uncharacterized protein</fullName>
    </submittedName>
</protein>
<organism evidence="1 2">
    <name type="scientific">Frigidibacter mobilis</name>
    <dbReference type="NCBI Taxonomy" id="1335048"/>
    <lineage>
        <taxon>Bacteria</taxon>
        <taxon>Pseudomonadati</taxon>
        <taxon>Pseudomonadota</taxon>
        <taxon>Alphaproteobacteria</taxon>
        <taxon>Rhodobacterales</taxon>
        <taxon>Paracoccaceae</taxon>
        <taxon>Frigidibacter</taxon>
    </lineage>
</organism>
<dbReference type="Proteomes" id="UP000076128">
    <property type="component" value="Chromosome"/>
</dbReference>
<dbReference type="PATRIC" id="fig|1335048.3.peg.2727"/>
<evidence type="ECO:0000313" key="2">
    <source>
        <dbReference type="Proteomes" id="UP000076128"/>
    </source>
</evidence>
<evidence type="ECO:0000313" key="1">
    <source>
        <dbReference type="EMBL" id="AMY69858.1"/>
    </source>
</evidence>
<dbReference type="KEGG" id="daa:AKL17_2615"/>
<dbReference type="EMBL" id="CP012661">
    <property type="protein sequence ID" value="AMY69858.1"/>
    <property type="molecule type" value="Genomic_DNA"/>
</dbReference>
<keyword evidence="2" id="KW-1185">Reference proteome</keyword>
<name>A0A159Z5Y8_9RHOB</name>
<gene>
    <name evidence="1" type="ORF">AKL17_2615</name>
</gene>
<sequence>MPPKDRAPFLNRLVSASFKEAEAAGRSLALIRPRNTRFYYKPKKPDELEQERRIYADAARQDSFFDERLTALEPSPYDFRFKFEDAAGQHDCANGDWEAHAMFFNGLRREGSERATLDWMNSTFNEEYPRRGMLFCLGNMAKRPQTWQLLGVLRVDDTGQLALF</sequence>
<proteinExistence type="predicted"/>
<accession>A0A159Z5Y8</accession>
<reference evidence="1 2" key="1">
    <citation type="submission" date="2015-09" db="EMBL/GenBank/DDBJ databases">
        <title>Complete genome sequence of Defluviimonas alba cai42t isolated from an oilfield in Xinjiang.</title>
        <authorList>
            <person name="Geng S."/>
            <person name="Pan X."/>
            <person name="Wu X."/>
        </authorList>
    </citation>
    <scope>NUCLEOTIDE SEQUENCE [LARGE SCALE GENOMIC DNA]</scope>
    <source>
        <strain evidence="2">cai42</strain>
    </source>
</reference>